<evidence type="ECO:0000256" key="3">
    <source>
        <dbReference type="ARBA" id="ARBA00012483"/>
    </source>
</evidence>
<dbReference type="GO" id="GO:0016567">
    <property type="term" value="P:protein ubiquitination"/>
    <property type="evidence" value="ECO:0007669"/>
    <property type="project" value="TreeGrafter"/>
</dbReference>
<dbReference type="SMART" id="SM00184">
    <property type="entry name" value="RING"/>
    <property type="match status" value="1"/>
</dbReference>
<evidence type="ECO:0000256" key="6">
    <source>
        <dbReference type="ARBA" id="ARBA00022723"/>
    </source>
</evidence>
<evidence type="ECO:0000256" key="2">
    <source>
        <dbReference type="ARBA" id="ARBA00004141"/>
    </source>
</evidence>
<dbReference type="EnsemblProtists" id="EKX43489">
    <property type="protein sequence ID" value="EKX43489"/>
    <property type="gene ID" value="GUITHDRAFT_110614"/>
</dbReference>
<comment type="catalytic activity">
    <reaction evidence="1">
        <text>S-ubiquitinyl-[E2 ubiquitin-conjugating enzyme]-L-cysteine + [acceptor protein]-L-lysine = [E2 ubiquitin-conjugating enzyme]-L-cysteine + N(6)-ubiquitinyl-[acceptor protein]-L-lysine.</text>
        <dbReference type="EC" id="2.3.2.27"/>
    </reaction>
</comment>
<dbReference type="CDD" id="cd16448">
    <property type="entry name" value="RING-H2"/>
    <property type="match status" value="1"/>
</dbReference>
<dbReference type="PaxDb" id="55529-EKX43489"/>
<evidence type="ECO:0000256" key="9">
    <source>
        <dbReference type="ARBA" id="ARBA00022833"/>
    </source>
</evidence>
<evidence type="ECO:0000313" key="15">
    <source>
        <dbReference type="EMBL" id="EKX43489.1"/>
    </source>
</evidence>
<feature type="domain" description="RING-type" evidence="14">
    <location>
        <begin position="101"/>
        <end position="148"/>
    </location>
</feature>
<dbReference type="STRING" id="905079.L1J5U4"/>
<evidence type="ECO:0000313" key="16">
    <source>
        <dbReference type="EnsemblProtists" id="EKX43489"/>
    </source>
</evidence>
<dbReference type="Pfam" id="PF13639">
    <property type="entry name" value="zf-RING_2"/>
    <property type="match status" value="1"/>
</dbReference>
<dbReference type="HOGENOM" id="CLU_1317628_0_0_1"/>
<dbReference type="AlphaFoldDB" id="L1J5U4"/>
<name>L1J5U4_GUITC</name>
<evidence type="ECO:0000256" key="13">
    <source>
        <dbReference type="SAM" id="Phobius"/>
    </source>
</evidence>
<keyword evidence="4" id="KW-0808">Transferase</keyword>
<keyword evidence="8" id="KW-0833">Ubl conjugation pathway</keyword>
<dbReference type="EC" id="2.3.2.27" evidence="3"/>
<evidence type="ECO:0000256" key="8">
    <source>
        <dbReference type="ARBA" id="ARBA00022786"/>
    </source>
</evidence>
<protein>
    <recommendedName>
        <fullName evidence="3">RING-type E3 ubiquitin transferase</fullName>
        <ecNumber evidence="3">2.3.2.27</ecNumber>
    </recommendedName>
</protein>
<reference evidence="17" key="2">
    <citation type="submission" date="2012-11" db="EMBL/GenBank/DDBJ databases">
        <authorList>
            <person name="Kuo A."/>
            <person name="Curtis B.A."/>
            <person name="Tanifuji G."/>
            <person name="Burki F."/>
            <person name="Gruber A."/>
            <person name="Irimia M."/>
            <person name="Maruyama S."/>
            <person name="Arias M.C."/>
            <person name="Ball S.G."/>
            <person name="Gile G.H."/>
            <person name="Hirakawa Y."/>
            <person name="Hopkins J.F."/>
            <person name="Rensing S.A."/>
            <person name="Schmutz J."/>
            <person name="Symeonidi A."/>
            <person name="Elias M."/>
            <person name="Eveleigh R.J."/>
            <person name="Herman E.K."/>
            <person name="Klute M.J."/>
            <person name="Nakayama T."/>
            <person name="Obornik M."/>
            <person name="Reyes-Prieto A."/>
            <person name="Armbrust E.V."/>
            <person name="Aves S.J."/>
            <person name="Beiko R.G."/>
            <person name="Coutinho P."/>
            <person name="Dacks J.B."/>
            <person name="Durnford D.G."/>
            <person name="Fast N.M."/>
            <person name="Green B.R."/>
            <person name="Grisdale C."/>
            <person name="Hempe F."/>
            <person name="Henrissat B."/>
            <person name="Hoppner M.P."/>
            <person name="Ishida K.-I."/>
            <person name="Kim E."/>
            <person name="Koreny L."/>
            <person name="Kroth P.G."/>
            <person name="Liu Y."/>
            <person name="Malik S.-B."/>
            <person name="Maier U.G."/>
            <person name="McRose D."/>
            <person name="Mock T."/>
            <person name="Neilson J.A."/>
            <person name="Onodera N.T."/>
            <person name="Poole A.M."/>
            <person name="Pritham E.J."/>
            <person name="Richards T.A."/>
            <person name="Rocap G."/>
            <person name="Roy S.W."/>
            <person name="Sarai C."/>
            <person name="Schaack S."/>
            <person name="Shirato S."/>
            <person name="Slamovits C.H."/>
            <person name="Spencer D.F."/>
            <person name="Suzuki S."/>
            <person name="Worden A.Z."/>
            <person name="Zauner S."/>
            <person name="Barry K."/>
            <person name="Bell C."/>
            <person name="Bharti A.K."/>
            <person name="Crow J.A."/>
            <person name="Grimwood J."/>
            <person name="Kramer R."/>
            <person name="Lindquist E."/>
            <person name="Lucas S."/>
            <person name="Salamov A."/>
            <person name="McFadden G.I."/>
            <person name="Lane C.E."/>
            <person name="Keeling P.J."/>
            <person name="Gray M.W."/>
            <person name="Grigoriev I.V."/>
            <person name="Archibald J.M."/>
        </authorList>
    </citation>
    <scope>NUCLEOTIDE SEQUENCE</scope>
    <source>
        <strain evidence="17">CCMP2712</strain>
    </source>
</reference>
<dbReference type="OrthoDB" id="8062037at2759"/>
<proteinExistence type="predicted"/>
<evidence type="ECO:0000259" key="14">
    <source>
        <dbReference type="PROSITE" id="PS50089"/>
    </source>
</evidence>
<dbReference type="InterPro" id="IPR001841">
    <property type="entry name" value="Znf_RING"/>
</dbReference>
<dbReference type="PANTHER" id="PTHR45977">
    <property type="entry name" value="TARGET OF ERK KINASE MPK-1"/>
    <property type="match status" value="1"/>
</dbReference>
<evidence type="ECO:0000256" key="10">
    <source>
        <dbReference type="ARBA" id="ARBA00022989"/>
    </source>
</evidence>
<keyword evidence="9" id="KW-0862">Zinc</keyword>
<keyword evidence="17" id="KW-1185">Reference proteome</keyword>
<dbReference type="GO" id="GO:0008270">
    <property type="term" value="F:zinc ion binding"/>
    <property type="evidence" value="ECO:0007669"/>
    <property type="project" value="UniProtKB-KW"/>
</dbReference>
<evidence type="ECO:0000256" key="7">
    <source>
        <dbReference type="ARBA" id="ARBA00022771"/>
    </source>
</evidence>
<sequence length="209" mass="23668">MEMESSQREHYSVHDDVPGVLTEAYVIEASSTGQKDLECQRSMYGWLVQGANTARDSSEIPAPSRAPSGYETDEGAKVETIISRCPSSQCKEAEEEEVMDCIICLEGMDDMSKVSTLPCKHSFHEPCIMRWMEARGELRLSRRCPHCNQEVDEPASKPDISNIEAELLSAIEMESVFSICSGHYWRAFYIVFFVFFVLIIINVIFLFLS</sequence>
<keyword evidence="6" id="KW-0479">Metal-binding</keyword>
<dbReference type="PROSITE" id="PS50089">
    <property type="entry name" value="ZF_RING_2"/>
    <property type="match status" value="1"/>
</dbReference>
<feature type="transmembrane region" description="Helical" evidence="13">
    <location>
        <begin position="187"/>
        <end position="208"/>
    </location>
</feature>
<evidence type="ECO:0000256" key="12">
    <source>
        <dbReference type="PROSITE-ProRule" id="PRU00175"/>
    </source>
</evidence>
<dbReference type="GO" id="GO:0006511">
    <property type="term" value="P:ubiquitin-dependent protein catabolic process"/>
    <property type="evidence" value="ECO:0007669"/>
    <property type="project" value="TreeGrafter"/>
</dbReference>
<dbReference type="Gene3D" id="3.30.40.10">
    <property type="entry name" value="Zinc/RING finger domain, C3HC4 (zinc finger)"/>
    <property type="match status" value="1"/>
</dbReference>
<comment type="subcellular location">
    <subcellularLocation>
        <location evidence="2">Membrane</location>
        <topology evidence="2">Multi-pass membrane protein</topology>
    </subcellularLocation>
</comment>
<keyword evidence="10 13" id="KW-1133">Transmembrane helix</keyword>
<dbReference type="EMBL" id="JH993010">
    <property type="protein sequence ID" value="EKX43489.1"/>
    <property type="molecule type" value="Genomic_DNA"/>
</dbReference>
<evidence type="ECO:0000313" key="17">
    <source>
        <dbReference type="Proteomes" id="UP000011087"/>
    </source>
</evidence>
<dbReference type="GeneID" id="17300170"/>
<evidence type="ECO:0000256" key="11">
    <source>
        <dbReference type="ARBA" id="ARBA00023136"/>
    </source>
</evidence>
<dbReference type="RefSeq" id="XP_005830469.1">
    <property type="nucleotide sequence ID" value="XM_005830412.1"/>
</dbReference>
<organism evidence="15">
    <name type="scientific">Guillardia theta (strain CCMP2712)</name>
    <name type="common">Cryptophyte</name>
    <dbReference type="NCBI Taxonomy" id="905079"/>
    <lineage>
        <taxon>Eukaryota</taxon>
        <taxon>Cryptophyceae</taxon>
        <taxon>Pyrenomonadales</taxon>
        <taxon>Geminigeraceae</taxon>
        <taxon>Guillardia</taxon>
    </lineage>
</organism>
<dbReference type="KEGG" id="gtt:GUITHDRAFT_110614"/>
<dbReference type="SUPFAM" id="SSF57850">
    <property type="entry name" value="RING/U-box"/>
    <property type="match status" value="1"/>
</dbReference>
<dbReference type="GO" id="GO:0016020">
    <property type="term" value="C:membrane"/>
    <property type="evidence" value="ECO:0007669"/>
    <property type="project" value="UniProtKB-SubCell"/>
</dbReference>
<dbReference type="SMART" id="SM00744">
    <property type="entry name" value="RINGv"/>
    <property type="match status" value="1"/>
</dbReference>
<dbReference type="InterPro" id="IPR011016">
    <property type="entry name" value="Znf_RING-CH"/>
</dbReference>
<dbReference type="InterPro" id="IPR013083">
    <property type="entry name" value="Znf_RING/FYVE/PHD"/>
</dbReference>
<keyword evidence="7 12" id="KW-0863">Zinc-finger</keyword>
<reference evidence="15 17" key="1">
    <citation type="journal article" date="2012" name="Nature">
        <title>Algal genomes reveal evolutionary mosaicism and the fate of nucleomorphs.</title>
        <authorList>
            <consortium name="DOE Joint Genome Institute"/>
            <person name="Curtis B.A."/>
            <person name="Tanifuji G."/>
            <person name="Burki F."/>
            <person name="Gruber A."/>
            <person name="Irimia M."/>
            <person name="Maruyama S."/>
            <person name="Arias M.C."/>
            <person name="Ball S.G."/>
            <person name="Gile G.H."/>
            <person name="Hirakawa Y."/>
            <person name="Hopkins J.F."/>
            <person name="Kuo A."/>
            <person name="Rensing S.A."/>
            <person name="Schmutz J."/>
            <person name="Symeonidi A."/>
            <person name="Elias M."/>
            <person name="Eveleigh R.J."/>
            <person name="Herman E.K."/>
            <person name="Klute M.J."/>
            <person name="Nakayama T."/>
            <person name="Obornik M."/>
            <person name="Reyes-Prieto A."/>
            <person name="Armbrust E.V."/>
            <person name="Aves S.J."/>
            <person name="Beiko R.G."/>
            <person name="Coutinho P."/>
            <person name="Dacks J.B."/>
            <person name="Durnford D.G."/>
            <person name="Fast N.M."/>
            <person name="Green B.R."/>
            <person name="Grisdale C.J."/>
            <person name="Hempel F."/>
            <person name="Henrissat B."/>
            <person name="Hoppner M.P."/>
            <person name="Ishida K."/>
            <person name="Kim E."/>
            <person name="Koreny L."/>
            <person name="Kroth P.G."/>
            <person name="Liu Y."/>
            <person name="Malik S.B."/>
            <person name="Maier U.G."/>
            <person name="McRose D."/>
            <person name="Mock T."/>
            <person name="Neilson J.A."/>
            <person name="Onodera N.T."/>
            <person name="Poole A.M."/>
            <person name="Pritham E.J."/>
            <person name="Richards T.A."/>
            <person name="Rocap G."/>
            <person name="Roy S.W."/>
            <person name="Sarai C."/>
            <person name="Schaack S."/>
            <person name="Shirato S."/>
            <person name="Slamovits C.H."/>
            <person name="Spencer D.F."/>
            <person name="Suzuki S."/>
            <person name="Worden A.Z."/>
            <person name="Zauner S."/>
            <person name="Barry K."/>
            <person name="Bell C."/>
            <person name="Bharti A.K."/>
            <person name="Crow J.A."/>
            <person name="Grimwood J."/>
            <person name="Kramer R."/>
            <person name="Lindquist E."/>
            <person name="Lucas S."/>
            <person name="Salamov A."/>
            <person name="McFadden G.I."/>
            <person name="Lane C.E."/>
            <person name="Keeling P.J."/>
            <person name="Gray M.W."/>
            <person name="Grigoriev I.V."/>
            <person name="Archibald J.M."/>
        </authorList>
    </citation>
    <scope>NUCLEOTIDE SEQUENCE</scope>
    <source>
        <strain evidence="15 17">CCMP2712</strain>
    </source>
</reference>
<dbReference type="Proteomes" id="UP000011087">
    <property type="component" value="Unassembled WGS sequence"/>
</dbReference>
<evidence type="ECO:0000256" key="5">
    <source>
        <dbReference type="ARBA" id="ARBA00022692"/>
    </source>
</evidence>
<dbReference type="PANTHER" id="PTHR45977:SF4">
    <property type="entry name" value="RING-TYPE DOMAIN-CONTAINING PROTEIN"/>
    <property type="match status" value="1"/>
</dbReference>
<evidence type="ECO:0000256" key="4">
    <source>
        <dbReference type="ARBA" id="ARBA00022679"/>
    </source>
</evidence>
<accession>L1J5U4</accession>
<reference evidence="16" key="3">
    <citation type="submission" date="2015-06" db="UniProtKB">
        <authorList>
            <consortium name="EnsemblProtists"/>
        </authorList>
    </citation>
    <scope>IDENTIFICATION</scope>
</reference>
<evidence type="ECO:0000256" key="1">
    <source>
        <dbReference type="ARBA" id="ARBA00000900"/>
    </source>
</evidence>
<keyword evidence="5 13" id="KW-0812">Transmembrane</keyword>
<dbReference type="GO" id="GO:0061630">
    <property type="term" value="F:ubiquitin protein ligase activity"/>
    <property type="evidence" value="ECO:0007669"/>
    <property type="project" value="UniProtKB-EC"/>
</dbReference>
<gene>
    <name evidence="15" type="ORF">GUITHDRAFT_110614</name>
</gene>
<keyword evidence="11 13" id="KW-0472">Membrane</keyword>